<dbReference type="InterPro" id="IPR015943">
    <property type="entry name" value="WD40/YVTN_repeat-like_dom_sf"/>
</dbReference>
<dbReference type="InterPro" id="IPR001680">
    <property type="entry name" value="WD40_rpt"/>
</dbReference>
<dbReference type="Gene3D" id="1.25.40.370">
    <property type="match status" value="1"/>
</dbReference>
<organism evidence="5 6">
    <name type="scientific">Geodermatophilus poikilotrophus</name>
    <dbReference type="NCBI Taxonomy" id="1333667"/>
    <lineage>
        <taxon>Bacteria</taxon>
        <taxon>Bacillati</taxon>
        <taxon>Actinomycetota</taxon>
        <taxon>Actinomycetes</taxon>
        <taxon>Geodermatophilales</taxon>
        <taxon>Geodermatophilaceae</taxon>
        <taxon>Geodermatophilus</taxon>
    </lineage>
</organism>
<feature type="region of interest" description="Disordered" evidence="4">
    <location>
        <begin position="781"/>
        <end position="802"/>
    </location>
</feature>
<dbReference type="SMART" id="SM00320">
    <property type="entry name" value="WD40"/>
    <property type="match status" value="9"/>
</dbReference>
<reference evidence="6" key="1">
    <citation type="submission" date="2016-10" db="EMBL/GenBank/DDBJ databases">
        <authorList>
            <person name="Varghese N."/>
            <person name="Submissions S."/>
        </authorList>
    </citation>
    <scope>NUCLEOTIDE SEQUENCE [LARGE SCALE GENOMIC DNA]</scope>
    <source>
        <strain evidence="6">DSM 44209</strain>
    </source>
</reference>
<feature type="repeat" description="WD" evidence="3">
    <location>
        <begin position="333"/>
        <end position="364"/>
    </location>
</feature>
<dbReference type="Pfam" id="PF00400">
    <property type="entry name" value="WD40"/>
    <property type="match status" value="6"/>
</dbReference>
<keyword evidence="2" id="KW-0677">Repeat</keyword>
<dbReference type="InterPro" id="IPR036322">
    <property type="entry name" value="WD40_repeat_dom_sf"/>
</dbReference>
<feature type="compositionally biased region" description="Basic and acidic residues" evidence="4">
    <location>
        <begin position="793"/>
        <end position="802"/>
    </location>
</feature>
<dbReference type="RefSeq" id="WP_091443902.1">
    <property type="nucleotide sequence ID" value="NZ_FOIE01000004.1"/>
</dbReference>
<dbReference type="SUPFAM" id="SSF50978">
    <property type="entry name" value="WD40 repeat-like"/>
    <property type="match status" value="2"/>
</dbReference>
<accession>A0A1I0E4F4</accession>
<evidence type="ECO:0000256" key="2">
    <source>
        <dbReference type="ARBA" id="ARBA00022737"/>
    </source>
</evidence>
<dbReference type="OrthoDB" id="4336591at2"/>
<protein>
    <submittedName>
        <fullName evidence="5">WD40 repeat</fullName>
    </submittedName>
</protein>
<gene>
    <name evidence="5" type="ORF">SAMN04488546_2307</name>
</gene>
<dbReference type="EMBL" id="FOIE01000004">
    <property type="protein sequence ID" value="SET39227.1"/>
    <property type="molecule type" value="Genomic_DNA"/>
</dbReference>
<name>A0A1I0E4F4_9ACTN</name>
<dbReference type="Gene3D" id="2.130.10.10">
    <property type="entry name" value="YVTN repeat-like/Quinoprotein amine dehydrogenase"/>
    <property type="match status" value="5"/>
</dbReference>
<dbReference type="PANTHER" id="PTHR19848:SF8">
    <property type="entry name" value="F-BOX AND WD REPEAT DOMAIN CONTAINING 7"/>
    <property type="match status" value="1"/>
</dbReference>
<dbReference type="AlphaFoldDB" id="A0A1I0E4F4"/>
<dbReference type="PANTHER" id="PTHR19848">
    <property type="entry name" value="WD40 REPEAT PROTEIN"/>
    <property type="match status" value="1"/>
</dbReference>
<keyword evidence="1 3" id="KW-0853">WD repeat</keyword>
<sequence length="802" mass="85972">MTMYGALSNYEVTHLLHHLPQTGDTKLLGRILTDLSFFAETLRRNALRAALADATKSADTVADPATAQALLRFLRSESDLLSIYPELLWQQAANRPSGSVVERLAGRPHGPWLQWLNKPRAENARALVIRPPQDGGERLPWIRDCAWLGSDRVMAVSDRGRTTVWDVVTGQLAGELPARTPPEERIARSPDGTRVVELGRVPEIRDAATGAVLGQLGVASMVREGVVSRWVVEVGHRQAVRAAAWSPNGRWIATGSGSHYIGLRDDDFSVRIWDADDQHQMHVLEAHGDAITALAFSPDSTLLASCSGSVNVHGPDNTIRIWEVASGELRSTLRGHVSEVVHCAWSPDGNALASCGKDGALIVWRTPGQEELPDGTLSAVSPDGRFAALLDDTTVTVVDVATSARVHELSGHSDRVTCAAFSPDGSRLATGAADRTVRLWHASGASLGELGRHEDHGESHNYVGQRQVWGAVTGVAWSPDGTLLASSGSDRLVLVWDPVSGQQVRRLQGHIGPVGACAWYGNDHLLSAGSSYEHIQDHSIRLWSVPLGAELGFVQPDDPIAAPLGPALTASHDHPIPLGSPDGARTALPIGRSLAERTIRITRAQVTQEITVEGNAGSAVLAWLPDGRHLAAATNMITVIDTDAMRCVLMIPAPAAVTSLTATRDGRLITVDATRRWSVFAVKGLPDAVVPPTSAVAQPALPADQPLDPTSATAWLRIVLGLAINDLPWALQESAAARVVALDTGSGPTFGARLDDPYEEDAGRLNAAIWEHMALLTASDPQTSARCRRTARTRPDRLPRRR</sequence>
<feature type="repeat" description="WD" evidence="3">
    <location>
        <begin position="284"/>
        <end position="332"/>
    </location>
</feature>
<dbReference type="Proteomes" id="UP000198507">
    <property type="component" value="Unassembled WGS sequence"/>
</dbReference>
<dbReference type="PROSITE" id="PS50294">
    <property type="entry name" value="WD_REPEATS_REGION"/>
    <property type="match status" value="3"/>
</dbReference>
<evidence type="ECO:0000256" key="3">
    <source>
        <dbReference type="PROSITE-ProRule" id="PRU00221"/>
    </source>
</evidence>
<keyword evidence="6" id="KW-1185">Reference proteome</keyword>
<dbReference type="PROSITE" id="PS50082">
    <property type="entry name" value="WD_REPEATS_2"/>
    <property type="match status" value="4"/>
</dbReference>
<feature type="repeat" description="WD" evidence="3">
    <location>
        <begin position="409"/>
        <end position="440"/>
    </location>
</feature>
<proteinExistence type="predicted"/>
<dbReference type="CDD" id="cd00200">
    <property type="entry name" value="WD40"/>
    <property type="match status" value="1"/>
</dbReference>
<evidence type="ECO:0000256" key="1">
    <source>
        <dbReference type="ARBA" id="ARBA00022574"/>
    </source>
</evidence>
<feature type="repeat" description="WD" evidence="3">
    <location>
        <begin position="472"/>
        <end position="506"/>
    </location>
</feature>
<evidence type="ECO:0000313" key="6">
    <source>
        <dbReference type="Proteomes" id="UP000198507"/>
    </source>
</evidence>
<dbReference type="SUPFAM" id="SSF82171">
    <property type="entry name" value="DPP6 N-terminal domain-like"/>
    <property type="match status" value="1"/>
</dbReference>
<evidence type="ECO:0000313" key="5">
    <source>
        <dbReference type="EMBL" id="SET39227.1"/>
    </source>
</evidence>
<evidence type="ECO:0000256" key="4">
    <source>
        <dbReference type="SAM" id="MobiDB-lite"/>
    </source>
</evidence>